<dbReference type="EMBL" id="NFMF01000014">
    <property type="protein sequence ID" value="PNH20435.1"/>
    <property type="molecule type" value="Genomic_DNA"/>
</dbReference>
<comment type="caution">
    <text evidence="7">The sequence shown here is derived from an EMBL/GenBank/DDBJ whole genome shotgun (WGS) entry which is preliminary data.</text>
</comment>
<dbReference type="AlphaFoldDB" id="A0A2J8B6P0"/>
<dbReference type="InterPro" id="IPR007422">
    <property type="entry name" value="Peptidase_Prp"/>
</dbReference>
<dbReference type="GO" id="GO:0006508">
    <property type="term" value="P:proteolysis"/>
    <property type="evidence" value="ECO:0007669"/>
    <property type="project" value="UniProtKB-KW"/>
</dbReference>
<evidence type="ECO:0000256" key="2">
    <source>
        <dbReference type="ARBA" id="ARBA00022670"/>
    </source>
</evidence>
<accession>A0A2J8B6P0</accession>
<evidence type="ECO:0000256" key="3">
    <source>
        <dbReference type="ARBA" id="ARBA00022801"/>
    </source>
</evidence>
<comment type="similarity">
    <text evidence="5">Belongs to the Prp family.</text>
</comment>
<dbReference type="Gene3D" id="3.30.70.1490">
    <property type="entry name" value="Cysteine protease Prp"/>
    <property type="match status" value="1"/>
</dbReference>
<evidence type="ECO:0000256" key="5">
    <source>
        <dbReference type="ARBA" id="ARBA00044503"/>
    </source>
</evidence>
<dbReference type="InterPro" id="IPR036764">
    <property type="entry name" value="Peptidase_Prp_sf"/>
</dbReference>
<organism evidence="7 8">
    <name type="scientific">Megasphaera hutchinsoni</name>
    <dbReference type="NCBI Taxonomy" id="1588748"/>
    <lineage>
        <taxon>Bacteria</taxon>
        <taxon>Bacillati</taxon>
        <taxon>Bacillota</taxon>
        <taxon>Negativicutes</taxon>
        <taxon>Veillonellales</taxon>
        <taxon>Veillonellaceae</taxon>
        <taxon>Megasphaera</taxon>
    </lineage>
</organism>
<keyword evidence="4" id="KW-0788">Thiol protease</keyword>
<keyword evidence="1" id="KW-0690">Ribosome biogenesis</keyword>
<evidence type="ECO:0000313" key="7">
    <source>
        <dbReference type="EMBL" id="PNH20435.1"/>
    </source>
</evidence>
<dbReference type="PANTHER" id="PTHR39178:SF1">
    <property type="entry name" value="RIBOSOMAL-PROCESSING CYSTEINE PROTEASE PRP"/>
    <property type="match status" value="1"/>
</dbReference>
<gene>
    <name evidence="7" type="ORF">CAL30_07365</name>
</gene>
<evidence type="ECO:0000256" key="4">
    <source>
        <dbReference type="ARBA" id="ARBA00022807"/>
    </source>
</evidence>
<protein>
    <recommendedName>
        <fullName evidence="6">Ribosomal processing cysteine protease Prp</fullName>
    </recommendedName>
</protein>
<dbReference type="RefSeq" id="WP_102889768.1">
    <property type="nucleotide sequence ID" value="NZ_NFMF01000014.1"/>
</dbReference>
<proteinExistence type="inferred from homology"/>
<keyword evidence="2" id="KW-0645">Protease</keyword>
<dbReference type="PANTHER" id="PTHR39178">
    <property type="entry name" value="HYPOTHETICAL RIBOSOME-ASSOCIATED PROTEIN"/>
    <property type="match status" value="1"/>
</dbReference>
<dbReference type="GO" id="GO:0008234">
    <property type="term" value="F:cysteine-type peptidase activity"/>
    <property type="evidence" value="ECO:0007669"/>
    <property type="project" value="UniProtKB-KW"/>
</dbReference>
<sequence length="111" mass="11972">MICVILGKNKAGQFTSFSVQGHADYAASGQDIVCAAVSMLSQTALLGLLKYAGKDVQYEVQEGNLSVTLGQSSEYTQIIIDTMYLGLQELVAQYNQYVEMHIKTSGGGRNV</sequence>
<reference evidence="7 8" key="1">
    <citation type="submission" date="2017-05" db="EMBL/GenBank/DDBJ databases">
        <authorList>
            <person name="Song R."/>
            <person name="Chenine A.L."/>
            <person name="Ruprecht R.M."/>
        </authorList>
    </citation>
    <scope>NUCLEOTIDE SEQUENCE [LARGE SCALE GENOMIC DNA]</scope>
    <source>
        <strain evidence="7 8">KA00229</strain>
    </source>
</reference>
<evidence type="ECO:0000313" key="8">
    <source>
        <dbReference type="Proteomes" id="UP000242958"/>
    </source>
</evidence>
<dbReference type="Pfam" id="PF04327">
    <property type="entry name" value="Peptidase_Prp"/>
    <property type="match status" value="1"/>
</dbReference>
<dbReference type="GO" id="GO:0042254">
    <property type="term" value="P:ribosome biogenesis"/>
    <property type="evidence" value="ECO:0007669"/>
    <property type="project" value="UniProtKB-KW"/>
</dbReference>
<evidence type="ECO:0000256" key="6">
    <source>
        <dbReference type="ARBA" id="ARBA00044538"/>
    </source>
</evidence>
<evidence type="ECO:0000256" key="1">
    <source>
        <dbReference type="ARBA" id="ARBA00022517"/>
    </source>
</evidence>
<dbReference type="SUPFAM" id="SSF118010">
    <property type="entry name" value="TM1457-like"/>
    <property type="match status" value="1"/>
</dbReference>
<name>A0A2J8B6P0_9FIRM</name>
<keyword evidence="3" id="KW-0378">Hydrolase</keyword>
<dbReference type="CDD" id="cd16332">
    <property type="entry name" value="Prp-like"/>
    <property type="match status" value="1"/>
</dbReference>
<dbReference type="Proteomes" id="UP000242958">
    <property type="component" value="Unassembled WGS sequence"/>
</dbReference>